<reference evidence="1" key="1">
    <citation type="submission" date="2018-02" db="EMBL/GenBank/DDBJ databases">
        <title>Rhizophora mucronata_Transcriptome.</title>
        <authorList>
            <person name="Meera S.P."/>
            <person name="Sreeshan A."/>
            <person name="Augustine A."/>
        </authorList>
    </citation>
    <scope>NUCLEOTIDE SEQUENCE</scope>
    <source>
        <tissue evidence="1">Leaf</tissue>
    </source>
</reference>
<dbReference type="EMBL" id="GGEC01029118">
    <property type="protein sequence ID" value="MBX09602.1"/>
    <property type="molecule type" value="Transcribed_RNA"/>
</dbReference>
<organism evidence="1">
    <name type="scientific">Rhizophora mucronata</name>
    <name type="common">Asiatic mangrove</name>
    <dbReference type="NCBI Taxonomy" id="61149"/>
    <lineage>
        <taxon>Eukaryota</taxon>
        <taxon>Viridiplantae</taxon>
        <taxon>Streptophyta</taxon>
        <taxon>Embryophyta</taxon>
        <taxon>Tracheophyta</taxon>
        <taxon>Spermatophyta</taxon>
        <taxon>Magnoliopsida</taxon>
        <taxon>eudicotyledons</taxon>
        <taxon>Gunneridae</taxon>
        <taxon>Pentapetalae</taxon>
        <taxon>rosids</taxon>
        <taxon>fabids</taxon>
        <taxon>Malpighiales</taxon>
        <taxon>Rhizophoraceae</taxon>
        <taxon>Rhizophora</taxon>
    </lineage>
</organism>
<accession>A0A2P2KV58</accession>
<protein>
    <submittedName>
        <fullName evidence="1">RNA pseudouridine synthase 6ic</fullName>
    </submittedName>
</protein>
<proteinExistence type="predicted"/>
<sequence>MGSFTVSSIFTCGYRRLGIPLTLCRALASADGYSLSKHNHINELGLCALVPSRRNFGCKSLKLDAEYTNAVNGYFKFHSFKAYLLWLSNNFCFFFQPGCLCFDEMFSLCLMT</sequence>
<dbReference type="AlphaFoldDB" id="A0A2P2KV58"/>
<name>A0A2P2KV58_RHIMU</name>
<evidence type="ECO:0000313" key="1">
    <source>
        <dbReference type="EMBL" id="MBX09602.1"/>
    </source>
</evidence>